<dbReference type="Gene3D" id="3.90.1150.10">
    <property type="entry name" value="Aspartate Aminotransferase, domain 1"/>
    <property type="match status" value="1"/>
</dbReference>
<dbReference type="InterPro" id="IPR015424">
    <property type="entry name" value="PyrdxlP-dep_Trfase"/>
</dbReference>
<feature type="domain" description="Aminotransferase class I/classII large" evidence="7">
    <location>
        <begin position="109"/>
        <end position="389"/>
    </location>
</feature>
<keyword evidence="6" id="KW-1133">Transmembrane helix</keyword>
<comment type="caution">
    <text evidence="8">The sequence shown here is derived from an EMBL/GenBank/DDBJ whole genome shotgun (WGS) entry which is preliminary data.</text>
</comment>
<keyword evidence="3 8" id="KW-0032">Aminotransferase</keyword>
<evidence type="ECO:0000256" key="4">
    <source>
        <dbReference type="ARBA" id="ARBA00022679"/>
    </source>
</evidence>
<sequence length="398" mass="45865">MSRDTTRTKSTGRLEEDSLIDLTQHEIQALRTRFNLADAHTHQRQSASQDRIVLSLPDLWHEAEEGLQVTYEERFVDAFFRLHKQPTARSMKKTMLSYAASISTMVVGMFLKQQRMAVTLLEPCFDNLHDVLINMGVPLYPVNESALYDPDRIYAELKRQVRTEVLFLVEPNNPTGFSLLKFGRKGLEEVVRFCKDHNKLLVIDFCFASFTLFDPAVERFDVYELLESSGVSYMAIEDTGKTWPVQDAKAAMLTVSDDIHSSVYDLHTSVLLNVSPFVLNMLTQYIEDSIEDELFSVREVLRVNHELIRRTLEGSILEYQKPDVNVSVAWFKVNHPELSASDLHRDLTEQGLYLLPGRYFFWSQPSRGESYLRMALARDPQMFSEALEQLSTSLKRYA</sequence>
<keyword evidence="9" id="KW-1185">Reference proteome</keyword>
<comment type="cofactor">
    <cofactor evidence="1">
        <name>pyridoxal 5'-phosphate</name>
        <dbReference type="ChEBI" id="CHEBI:597326"/>
    </cofactor>
</comment>
<gene>
    <name evidence="8" type="ORF">ACFO3J_17400</name>
</gene>
<keyword evidence="4" id="KW-0808">Transferase</keyword>
<evidence type="ECO:0000256" key="3">
    <source>
        <dbReference type="ARBA" id="ARBA00022576"/>
    </source>
</evidence>
<keyword evidence="6" id="KW-0472">Membrane</keyword>
<evidence type="ECO:0000256" key="6">
    <source>
        <dbReference type="SAM" id="Phobius"/>
    </source>
</evidence>
<protein>
    <submittedName>
        <fullName evidence="8">Aminotransferase class I/II-fold pyridoxal phosphate-dependent enzyme</fullName>
    </submittedName>
</protein>
<keyword evidence="6" id="KW-0812">Transmembrane</keyword>
<keyword evidence="5" id="KW-0663">Pyridoxal phosphate</keyword>
<dbReference type="PANTHER" id="PTHR46383:SF1">
    <property type="entry name" value="ASPARTATE AMINOTRANSFERASE"/>
    <property type="match status" value="1"/>
</dbReference>
<dbReference type="Pfam" id="PF00155">
    <property type="entry name" value="Aminotran_1_2"/>
    <property type="match status" value="1"/>
</dbReference>
<dbReference type="InterPro" id="IPR015421">
    <property type="entry name" value="PyrdxlP-dep_Trfase_major"/>
</dbReference>
<proteinExistence type="inferred from homology"/>
<dbReference type="InterPro" id="IPR050596">
    <property type="entry name" value="AspAT/PAT-like"/>
</dbReference>
<dbReference type="SUPFAM" id="SSF53383">
    <property type="entry name" value="PLP-dependent transferases"/>
    <property type="match status" value="1"/>
</dbReference>
<dbReference type="InterPro" id="IPR004839">
    <property type="entry name" value="Aminotransferase_I/II_large"/>
</dbReference>
<evidence type="ECO:0000256" key="2">
    <source>
        <dbReference type="ARBA" id="ARBA00007441"/>
    </source>
</evidence>
<reference evidence="9" key="1">
    <citation type="journal article" date="2019" name="Int. J. Syst. Evol. Microbiol.">
        <title>The Global Catalogue of Microorganisms (GCM) 10K type strain sequencing project: providing services to taxonomists for standard genome sequencing and annotation.</title>
        <authorList>
            <consortium name="The Broad Institute Genomics Platform"/>
            <consortium name="The Broad Institute Genome Sequencing Center for Infectious Disease"/>
            <person name="Wu L."/>
            <person name="Ma J."/>
        </authorList>
    </citation>
    <scope>NUCLEOTIDE SEQUENCE [LARGE SCALE GENOMIC DNA]</scope>
    <source>
        <strain evidence="9">CGMCC 4.7237</strain>
    </source>
</reference>
<dbReference type="GO" id="GO:0008483">
    <property type="term" value="F:transaminase activity"/>
    <property type="evidence" value="ECO:0007669"/>
    <property type="project" value="UniProtKB-KW"/>
</dbReference>
<organism evidence="8 9">
    <name type="scientific">Streptomyces polygonati</name>
    <dbReference type="NCBI Taxonomy" id="1617087"/>
    <lineage>
        <taxon>Bacteria</taxon>
        <taxon>Bacillati</taxon>
        <taxon>Actinomycetota</taxon>
        <taxon>Actinomycetes</taxon>
        <taxon>Kitasatosporales</taxon>
        <taxon>Streptomycetaceae</taxon>
        <taxon>Streptomyces</taxon>
    </lineage>
</organism>
<evidence type="ECO:0000256" key="1">
    <source>
        <dbReference type="ARBA" id="ARBA00001933"/>
    </source>
</evidence>
<comment type="similarity">
    <text evidence="2">Belongs to the class-I pyridoxal-phosphate-dependent aminotransferase family.</text>
</comment>
<name>A0ABV8HPZ5_9ACTN</name>
<dbReference type="InterPro" id="IPR015422">
    <property type="entry name" value="PyrdxlP-dep_Trfase_small"/>
</dbReference>
<evidence type="ECO:0000313" key="8">
    <source>
        <dbReference type="EMBL" id="MFC4033253.1"/>
    </source>
</evidence>
<accession>A0ABV8HPZ5</accession>
<dbReference type="Proteomes" id="UP001595765">
    <property type="component" value="Unassembled WGS sequence"/>
</dbReference>
<evidence type="ECO:0000256" key="5">
    <source>
        <dbReference type="ARBA" id="ARBA00022898"/>
    </source>
</evidence>
<dbReference type="EMBL" id="JBHSBB010000012">
    <property type="protein sequence ID" value="MFC4033253.1"/>
    <property type="molecule type" value="Genomic_DNA"/>
</dbReference>
<evidence type="ECO:0000259" key="7">
    <source>
        <dbReference type="Pfam" id="PF00155"/>
    </source>
</evidence>
<dbReference type="PANTHER" id="PTHR46383">
    <property type="entry name" value="ASPARTATE AMINOTRANSFERASE"/>
    <property type="match status" value="1"/>
</dbReference>
<dbReference type="Gene3D" id="3.40.640.10">
    <property type="entry name" value="Type I PLP-dependent aspartate aminotransferase-like (Major domain)"/>
    <property type="match status" value="1"/>
</dbReference>
<dbReference type="RefSeq" id="WP_386430348.1">
    <property type="nucleotide sequence ID" value="NZ_JBHSBB010000012.1"/>
</dbReference>
<feature type="transmembrane region" description="Helical" evidence="6">
    <location>
        <begin position="94"/>
        <end position="111"/>
    </location>
</feature>
<evidence type="ECO:0000313" key="9">
    <source>
        <dbReference type="Proteomes" id="UP001595765"/>
    </source>
</evidence>